<feature type="transmembrane region" description="Helical" evidence="2">
    <location>
        <begin position="7"/>
        <end position="28"/>
    </location>
</feature>
<evidence type="ECO:0000313" key="5">
    <source>
        <dbReference type="Proteomes" id="UP000823749"/>
    </source>
</evidence>
<evidence type="ECO:0000256" key="2">
    <source>
        <dbReference type="SAM" id="Phobius"/>
    </source>
</evidence>
<organism evidence="4 5">
    <name type="scientific">Rhododendron griersonianum</name>
    <dbReference type="NCBI Taxonomy" id="479676"/>
    <lineage>
        <taxon>Eukaryota</taxon>
        <taxon>Viridiplantae</taxon>
        <taxon>Streptophyta</taxon>
        <taxon>Embryophyta</taxon>
        <taxon>Tracheophyta</taxon>
        <taxon>Spermatophyta</taxon>
        <taxon>Magnoliopsida</taxon>
        <taxon>eudicotyledons</taxon>
        <taxon>Gunneridae</taxon>
        <taxon>Pentapetalae</taxon>
        <taxon>asterids</taxon>
        <taxon>Ericales</taxon>
        <taxon>Ericaceae</taxon>
        <taxon>Ericoideae</taxon>
        <taxon>Rhodoreae</taxon>
        <taxon>Rhododendron</taxon>
    </lineage>
</organism>
<evidence type="ECO:0000259" key="3">
    <source>
        <dbReference type="Pfam" id="PF14364"/>
    </source>
</evidence>
<evidence type="ECO:0000256" key="1">
    <source>
        <dbReference type="SAM" id="MobiDB-lite"/>
    </source>
</evidence>
<accession>A0AAV6K1L4</accession>
<dbReference type="AlphaFoldDB" id="A0AAV6K1L4"/>
<name>A0AAV6K1L4_9ERIC</name>
<keyword evidence="2" id="KW-1133">Transmembrane helix</keyword>
<keyword evidence="5" id="KW-1185">Reference proteome</keyword>
<feature type="region of interest" description="Disordered" evidence="1">
    <location>
        <begin position="178"/>
        <end position="216"/>
    </location>
</feature>
<feature type="region of interest" description="Disordered" evidence="1">
    <location>
        <begin position="273"/>
        <end position="307"/>
    </location>
</feature>
<dbReference type="Proteomes" id="UP000823749">
    <property type="component" value="Chromosome 6"/>
</dbReference>
<dbReference type="InterPro" id="IPR025520">
    <property type="entry name" value="DUF4408"/>
</dbReference>
<dbReference type="Pfam" id="PF05553">
    <property type="entry name" value="DUF761"/>
    <property type="match status" value="1"/>
</dbReference>
<dbReference type="PANTHER" id="PTHR33098:SF117">
    <property type="entry name" value="COTTON FIBER (DUF761)"/>
    <property type="match status" value="1"/>
</dbReference>
<dbReference type="PANTHER" id="PTHR33098">
    <property type="entry name" value="COTTON FIBER (DUF761)"/>
    <property type="match status" value="1"/>
</dbReference>
<gene>
    <name evidence="4" type="ORF">RHGRI_018484</name>
</gene>
<dbReference type="InterPro" id="IPR008480">
    <property type="entry name" value="DUF761_pln"/>
</dbReference>
<evidence type="ECO:0000313" key="4">
    <source>
        <dbReference type="EMBL" id="KAG5546325.1"/>
    </source>
</evidence>
<reference evidence="4 5" key="1">
    <citation type="submission" date="2020-08" db="EMBL/GenBank/DDBJ databases">
        <title>Plant Genome Project.</title>
        <authorList>
            <person name="Zhang R.-G."/>
        </authorList>
    </citation>
    <scope>NUCLEOTIDE SEQUENCE [LARGE SCALE GENOMIC DNA]</scope>
    <source>
        <strain evidence="4">WSP0</strain>
        <tissue evidence="4">Leaf</tissue>
    </source>
</reference>
<keyword evidence="2" id="KW-0812">Transmembrane</keyword>
<feature type="transmembrane region" description="Helical" evidence="2">
    <location>
        <begin position="48"/>
        <end position="66"/>
    </location>
</feature>
<dbReference type="EMBL" id="JACTNZ010000006">
    <property type="protein sequence ID" value="KAG5546325.1"/>
    <property type="molecule type" value="Genomic_DNA"/>
</dbReference>
<keyword evidence="2" id="KW-0472">Membrane</keyword>
<feature type="compositionally biased region" description="Basic and acidic residues" evidence="1">
    <location>
        <begin position="286"/>
        <end position="307"/>
    </location>
</feature>
<protein>
    <recommendedName>
        <fullName evidence="3">DUF4408 domain-containing protein</fullName>
    </recommendedName>
</protein>
<comment type="caution">
    <text evidence="4">The sequence shown here is derived from an EMBL/GenBank/DDBJ whole genome shotgun (WGS) entry which is preliminary data.</text>
</comment>
<dbReference type="Pfam" id="PF14364">
    <property type="entry name" value="DUF4408"/>
    <property type="match status" value="1"/>
</dbReference>
<sequence length="345" mass="38091">MAIQKLSLRAVLISTSVLFAAVILKLSVPTIIQFASSEVVLTWLRPPYLYLVINCIIITIVASSKLQNNKVVEDSPYEAVVVLPAPVKVEAGYAAVYDGVDGKSDAVEVPPVFGYGYGEVVVKGEDFDVGGEVDGGMGEVESDKTTTLYLNAAEDVSSQDEVAVSTSLSSQQVNSATEYVVSSNERPPVSGRIGHRKGVKSSPEGGKTLGVSKPKRHETLENTWKTITEGRPMPLARHLKKSDTWETHNRVGQLQEEVHDDQMMIKSETFNDRFTASPANRPPVKLRREPSGSAKLKKESSPSQDELNRRVEAFIKKFNEEMRLQRQESLNKYMEMVNRGAHQEN</sequence>
<feature type="domain" description="DUF4408" evidence="3">
    <location>
        <begin position="39"/>
        <end position="66"/>
    </location>
</feature>
<proteinExistence type="predicted"/>
<dbReference type="EMBL" id="JACTNZ010000006">
    <property type="protein sequence ID" value="KAG5546326.1"/>
    <property type="molecule type" value="Genomic_DNA"/>
</dbReference>